<dbReference type="GO" id="GO:0005737">
    <property type="term" value="C:cytoplasm"/>
    <property type="evidence" value="ECO:0007669"/>
    <property type="project" value="TreeGrafter"/>
</dbReference>
<keyword evidence="2" id="KW-0418">Kinase</keyword>
<gene>
    <name evidence="2" type="ORF">SYNPS1DRAFT_24522</name>
</gene>
<dbReference type="GO" id="GO:0005634">
    <property type="term" value="C:nucleus"/>
    <property type="evidence" value="ECO:0007669"/>
    <property type="project" value="TreeGrafter"/>
</dbReference>
<dbReference type="PANTHER" id="PTHR44167">
    <property type="entry name" value="OVARIAN-SPECIFIC SERINE/THREONINE-PROTEIN KINASE LOK-RELATED"/>
    <property type="match status" value="1"/>
</dbReference>
<dbReference type="PANTHER" id="PTHR44167:SF24">
    <property type="entry name" value="SERINE_THREONINE-PROTEIN KINASE CHK2"/>
    <property type="match status" value="1"/>
</dbReference>
<organism evidence="2 3">
    <name type="scientific">Syncephalis pseudoplumigaleata</name>
    <dbReference type="NCBI Taxonomy" id="1712513"/>
    <lineage>
        <taxon>Eukaryota</taxon>
        <taxon>Fungi</taxon>
        <taxon>Fungi incertae sedis</taxon>
        <taxon>Zoopagomycota</taxon>
        <taxon>Zoopagomycotina</taxon>
        <taxon>Zoopagomycetes</taxon>
        <taxon>Zoopagales</taxon>
        <taxon>Piptocephalidaceae</taxon>
        <taxon>Syncephalis</taxon>
    </lineage>
</organism>
<evidence type="ECO:0000313" key="2">
    <source>
        <dbReference type="EMBL" id="RKP23418.1"/>
    </source>
</evidence>
<dbReference type="SUPFAM" id="SSF56112">
    <property type="entry name" value="Protein kinase-like (PK-like)"/>
    <property type="match status" value="1"/>
</dbReference>
<dbReference type="AlphaFoldDB" id="A0A4P9YUI6"/>
<dbReference type="GO" id="GO:0044773">
    <property type="term" value="P:mitotic DNA damage checkpoint signaling"/>
    <property type="evidence" value="ECO:0007669"/>
    <property type="project" value="TreeGrafter"/>
</dbReference>
<name>A0A4P9YUI6_9FUNG</name>
<accession>A0A4P9YUI6</accession>
<proteinExistence type="predicted"/>
<dbReference type="GO" id="GO:0005524">
    <property type="term" value="F:ATP binding"/>
    <property type="evidence" value="ECO:0007669"/>
    <property type="project" value="InterPro"/>
</dbReference>
<dbReference type="Gene3D" id="1.10.510.10">
    <property type="entry name" value="Transferase(Phosphotransferase) domain 1"/>
    <property type="match status" value="1"/>
</dbReference>
<dbReference type="OrthoDB" id="4062651at2759"/>
<dbReference type="GO" id="GO:0004674">
    <property type="term" value="F:protein serine/threonine kinase activity"/>
    <property type="evidence" value="ECO:0007669"/>
    <property type="project" value="TreeGrafter"/>
</dbReference>
<keyword evidence="2" id="KW-0808">Transferase</keyword>
<dbReference type="EMBL" id="KZ990988">
    <property type="protein sequence ID" value="RKP23418.1"/>
    <property type="molecule type" value="Genomic_DNA"/>
</dbReference>
<sequence>MDHAGETVKYYARRLSTKEKAIQLPKLFYQVLKGVYFLHSAGVFHGDIKPANIMISTDENNKPKATLIDFDGSILFKPGTELVRRHWDFTFEYMAPELSRPEKPHWLLKSDVWTVGASLYHVLSGKKPLKAYFRTKVRKHASAFHTVIRILYTIKALHFPPVAEEREARTLQPAIAMMEKLMIVSSRERPDIFKFFEWYPTLGAAIAQVPPRKMTTS</sequence>
<dbReference type="InterPro" id="IPR008271">
    <property type="entry name" value="Ser/Thr_kinase_AS"/>
</dbReference>
<dbReference type="Proteomes" id="UP000278143">
    <property type="component" value="Unassembled WGS sequence"/>
</dbReference>
<feature type="domain" description="Protein kinase" evidence="1">
    <location>
        <begin position="1"/>
        <end position="202"/>
    </location>
</feature>
<protein>
    <submittedName>
        <fullName evidence="2">Kinase-like domain-containing protein</fullName>
    </submittedName>
</protein>
<evidence type="ECO:0000313" key="3">
    <source>
        <dbReference type="Proteomes" id="UP000278143"/>
    </source>
</evidence>
<dbReference type="Pfam" id="PF00069">
    <property type="entry name" value="Pkinase"/>
    <property type="match status" value="1"/>
</dbReference>
<reference evidence="3" key="1">
    <citation type="journal article" date="2018" name="Nat. Microbiol.">
        <title>Leveraging single-cell genomics to expand the fungal tree of life.</title>
        <authorList>
            <person name="Ahrendt S.R."/>
            <person name="Quandt C.A."/>
            <person name="Ciobanu D."/>
            <person name="Clum A."/>
            <person name="Salamov A."/>
            <person name="Andreopoulos B."/>
            <person name="Cheng J.F."/>
            <person name="Woyke T."/>
            <person name="Pelin A."/>
            <person name="Henrissat B."/>
            <person name="Reynolds N.K."/>
            <person name="Benny G.L."/>
            <person name="Smith M.E."/>
            <person name="James T.Y."/>
            <person name="Grigoriev I.V."/>
        </authorList>
    </citation>
    <scope>NUCLEOTIDE SEQUENCE [LARGE SCALE GENOMIC DNA]</scope>
    <source>
        <strain evidence="3">Benny S71-1</strain>
    </source>
</reference>
<dbReference type="InterPro" id="IPR011009">
    <property type="entry name" value="Kinase-like_dom_sf"/>
</dbReference>
<dbReference type="PROSITE" id="PS00108">
    <property type="entry name" value="PROTEIN_KINASE_ST"/>
    <property type="match status" value="1"/>
</dbReference>
<dbReference type="InterPro" id="IPR000719">
    <property type="entry name" value="Prot_kinase_dom"/>
</dbReference>
<dbReference type="PROSITE" id="PS50011">
    <property type="entry name" value="PROTEIN_KINASE_DOM"/>
    <property type="match status" value="1"/>
</dbReference>
<dbReference type="SMART" id="SM00220">
    <property type="entry name" value="S_TKc"/>
    <property type="match status" value="1"/>
</dbReference>
<evidence type="ECO:0000259" key="1">
    <source>
        <dbReference type="PROSITE" id="PS50011"/>
    </source>
</evidence>
<keyword evidence="3" id="KW-1185">Reference proteome</keyword>